<protein>
    <submittedName>
        <fullName evidence="2">Uncharacterized protein</fullName>
    </submittedName>
</protein>
<dbReference type="EMBL" id="MT142286">
    <property type="protein sequence ID" value="QJA77508.1"/>
    <property type="molecule type" value="Genomic_DNA"/>
</dbReference>
<proteinExistence type="predicted"/>
<gene>
    <name evidence="1" type="ORF">MM415A01297_0009</name>
    <name evidence="2" type="ORF">MM415B02543_0001</name>
</gene>
<dbReference type="SUPFAM" id="SSF47598">
    <property type="entry name" value="Ribbon-helix-helix"/>
    <property type="match status" value="1"/>
</dbReference>
<evidence type="ECO:0000313" key="1">
    <source>
        <dbReference type="EMBL" id="QJA77508.1"/>
    </source>
</evidence>
<dbReference type="EMBL" id="MT142849">
    <property type="protein sequence ID" value="QJA89487.1"/>
    <property type="molecule type" value="Genomic_DNA"/>
</dbReference>
<dbReference type="InterPro" id="IPR010985">
    <property type="entry name" value="Ribbon_hlx_hlx"/>
</dbReference>
<name>A0A6M3L420_9ZZZZ</name>
<evidence type="ECO:0000313" key="2">
    <source>
        <dbReference type="EMBL" id="QJA89487.1"/>
    </source>
</evidence>
<reference evidence="2" key="1">
    <citation type="submission" date="2020-03" db="EMBL/GenBank/DDBJ databases">
        <title>The deep terrestrial virosphere.</title>
        <authorList>
            <person name="Holmfeldt K."/>
            <person name="Nilsson E."/>
            <person name="Simone D."/>
            <person name="Lopez-Fernandez M."/>
            <person name="Wu X."/>
            <person name="de Brujin I."/>
            <person name="Lundin D."/>
            <person name="Andersson A."/>
            <person name="Bertilsson S."/>
            <person name="Dopson M."/>
        </authorList>
    </citation>
    <scope>NUCLEOTIDE SEQUENCE</scope>
    <source>
        <strain evidence="1">MM415A01297</strain>
        <strain evidence="2">MM415B02543</strain>
    </source>
</reference>
<sequence>MQKKKRVAHVNFMLTPEERRAVDRLAAEQRSTLSQVVRQAIFAHLERAGVQIGGGL</sequence>
<dbReference type="AlphaFoldDB" id="A0A6M3L420"/>
<accession>A0A6M3L420</accession>
<dbReference type="GO" id="GO:0006355">
    <property type="term" value="P:regulation of DNA-templated transcription"/>
    <property type="evidence" value="ECO:0007669"/>
    <property type="project" value="InterPro"/>
</dbReference>
<organism evidence="2">
    <name type="scientific">viral metagenome</name>
    <dbReference type="NCBI Taxonomy" id="1070528"/>
    <lineage>
        <taxon>unclassified sequences</taxon>
        <taxon>metagenomes</taxon>
        <taxon>organismal metagenomes</taxon>
    </lineage>
</organism>